<dbReference type="OrthoDB" id="3174166at2"/>
<name>A0A134AH94_9FIRM</name>
<proteinExistence type="predicted"/>
<feature type="transmembrane region" description="Helical" evidence="1">
    <location>
        <begin position="47"/>
        <end position="66"/>
    </location>
</feature>
<dbReference type="STRING" id="755172.HMPREF1863_00797"/>
<keyword evidence="3" id="KW-1185">Reference proteome</keyword>
<evidence type="ECO:0000313" key="3">
    <source>
        <dbReference type="Proteomes" id="UP000070442"/>
    </source>
</evidence>
<reference evidence="3" key="1">
    <citation type="submission" date="2016-01" db="EMBL/GenBank/DDBJ databases">
        <authorList>
            <person name="Mitreva M."/>
            <person name="Pepin K.H."/>
            <person name="Mihindukulasuriya K.A."/>
            <person name="Fulton R."/>
            <person name="Fronick C."/>
            <person name="O'Laughlin M."/>
            <person name="Miner T."/>
            <person name="Herter B."/>
            <person name="Rosa B.A."/>
            <person name="Cordes M."/>
            <person name="Tomlinson C."/>
            <person name="Wollam A."/>
            <person name="Palsikar V.B."/>
            <person name="Mardis E.R."/>
            <person name="Wilson R.K."/>
        </authorList>
    </citation>
    <scope>NUCLEOTIDE SEQUENCE [LARGE SCALE GENOMIC DNA]</scope>
    <source>
        <strain evidence="3">DNF00729</strain>
    </source>
</reference>
<keyword evidence="1" id="KW-0472">Membrane</keyword>
<keyword evidence="1" id="KW-0812">Transmembrane</keyword>
<dbReference type="EMBL" id="LSDG01000023">
    <property type="protein sequence ID" value="KXB67071.1"/>
    <property type="molecule type" value="Genomic_DNA"/>
</dbReference>
<accession>A0A134AH94</accession>
<keyword evidence="1" id="KW-1133">Transmembrane helix</keyword>
<gene>
    <name evidence="2" type="ORF">HMPREF1863_00797</name>
</gene>
<dbReference type="Proteomes" id="UP000070442">
    <property type="component" value="Unassembled WGS sequence"/>
</dbReference>
<feature type="transmembrane region" description="Helical" evidence="1">
    <location>
        <begin position="21"/>
        <end position="41"/>
    </location>
</feature>
<dbReference type="RefSeq" id="WP_068367469.1">
    <property type="nucleotide sequence ID" value="NZ_KQ960172.1"/>
</dbReference>
<evidence type="ECO:0000313" key="2">
    <source>
        <dbReference type="EMBL" id="KXB67071.1"/>
    </source>
</evidence>
<organism evidence="2 3">
    <name type="scientific">Aedoeadaptatus coxii</name>
    <dbReference type="NCBI Taxonomy" id="755172"/>
    <lineage>
        <taxon>Bacteria</taxon>
        <taxon>Bacillati</taxon>
        <taxon>Bacillota</taxon>
        <taxon>Tissierellia</taxon>
        <taxon>Tissierellales</taxon>
        <taxon>Peptoniphilaceae</taxon>
        <taxon>Aedoeadaptatus</taxon>
    </lineage>
</organism>
<dbReference type="PATRIC" id="fig|755172.3.peg.766"/>
<sequence>MWNKAKLKFQQFLRTRYGWDELNTALYIVGFAALILCYFLKRRVLFNFSYIVILIALFRAYSANYGKRRKENGRFRDLVAPFKTMWVRFKNRKYYRYVHCPSCNKLAKVPKGKGKVSIRCPYCHFVYERRV</sequence>
<dbReference type="AlphaFoldDB" id="A0A134AH94"/>
<evidence type="ECO:0008006" key="4">
    <source>
        <dbReference type="Google" id="ProtNLM"/>
    </source>
</evidence>
<protein>
    <recommendedName>
        <fullName evidence="4">Zn-finger containing protein</fullName>
    </recommendedName>
</protein>
<evidence type="ECO:0000256" key="1">
    <source>
        <dbReference type="SAM" id="Phobius"/>
    </source>
</evidence>
<comment type="caution">
    <text evidence="2">The sequence shown here is derived from an EMBL/GenBank/DDBJ whole genome shotgun (WGS) entry which is preliminary data.</text>
</comment>